<comment type="caution">
    <text evidence="3">The sequence shown here is derived from an EMBL/GenBank/DDBJ whole genome shotgun (WGS) entry which is preliminary data.</text>
</comment>
<feature type="region of interest" description="Disordered" evidence="1">
    <location>
        <begin position="79"/>
        <end position="104"/>
    </location>
</feature>
<dbReference type="EMBL" id="JAGIOL010000001">
    <property type="protein sequence ID" value="MBP2436070.1"/>
    <property type="molecule type" value="Genomic_DNA"/>
</dbReference>
<reference evidence="3 4" key="1">
    <citation type="submission" date="2021-03" db="EMBL/GenBank/DDBJ databases">
        <title>Sequencing the genomes of 1000 actinobacteria strains.</title>
        <authorList>
            <person name="Klenk H.-P."/>
        </authorList>
    </citation>
    <scope>NUCLEOTIDE SEQUENCE [LARGE SCALE GENOMIC DNA]</scope>
    <source>
        <strain evidence="3 4">DSM 24221</strain>
    </source>
</reference>
<evidence type="ECO:0000313" key="4">
    <source>
        <dbReference type="Proteomes" id="UP001519362"/>
    </source>
</evidence>
<name>A0ABS4ZFL9_9MICO</name>
<keyword evidence="4" id="KW-1185">Reference proteome</keyword>
<accession>A0ABS4ZFL9</accession>
<dbReference type="Pfam" id="PF13276">
    <property type="entry name" value="HTH_21"/>
    <property type="match status" value="1"/>
</dbReference>
<organism evidence="3 4">
    <name type="scientific">Microbacterium amylolyticum</name>
    <dbReference type="NCBI Taxonomy" id="936337"/>
    <lineage>
        <taxon>Bacteria</taxon>
        <taxon>Bacillati</taxon>
        <taxon>Actinomycetota</taxon>
        <taxon>Actinomycetes</taxon>
        <taxon>Micrococcales</taxon>
        <taxon>Microbacteriaceae</taxon>
        <taxon>Microbacterium</taxon>
    </lineage>
</organism>
<sequence length="104" mass="12191">MACRLAGLSRSAYRRPLKGDTVADPDRALRDWLRAWAKSHPRYGYRRAYHDARAEGWVVNHKKIQRLWRDEGLRVPQRRHGPLGERSVVLGQTRPLARRKMPDP</sequence>
<evidence type="ECO:0000256" key="1">
    <source>
        <dbReference type="SAM" id="MobiDB-lite"/>
    </source>
</evidence>
<proteinExistence type="predicted"/>
<dbReference type="Proteomes" id="UP001519362">
    <property type="component" value="Unassembled WGS sequence"/>
</dbReference>
<evidence type="ECO:0000313" key="3">
    <source>
        <dbReference type="EMBL" id="MBP2436070.1"/>
    </source>
</evidence>
<evidence type="ECO:0000259" key="2">
    <source>
        <dbReference type="Pfam" id="PF13276"/>
    </source>
</evidence>
<dbReference type="PANTHER" id="PTHR47515">
    <property type="entry name" value="LOW CALCIUM RESPONSE LOCUS PROTEIN T"/>
    <property type="match status" value="1"/>
</dbReference>
<feature type="domain" description="HTH-like" evidence="2">
    <location>
        <begin position="33"/>
        <end position="79"/>
    </location>
</feature>
<gene>
    <name evidence="3" type="ORF">JOF34_000656</name>
</gene>
<dbReference type="InterPro" id="IPR025948">
    <property type="entry name" value="HTH-like_dom"/>
</dbReference>
<protein>
    <submittedName>
        <fullName evidence="3">Transposase InsO family protein</fullName>
    </submittedName>
</protein>
<dbReference type="PANTHER" id="PTHR47515:SF1">
    <property type="entry name" value="BLR2054 PROTEIN"/>
    <property type="match status" value="1"/>
</dbReference>